<keyword evidence="4 6" id="KW-0472">Membrane</keyword>
<dbReference type="InterPro" id="IPR001733">
    <property type="entry name" value="Peptidase_S26B"/>
</dbReference>
<feature type="region of interest" description="Disordered" evidence="5">
    <location>
        <begin position="229"/>
        <end position="275"/>
    </location>
</feature>
<keyword evidence="3 6" id="KW-1133">Transmembrane helix</keyword>
<dbReference type="InterPro" id="IPR036286">
    <property type="entry name" value="LexA/Signal_pep-like_sf"/>
</dbReference>
<sequence length="275" mass="28269">MNWSRLTAAARVLGGVVLLVAVALVVVLAAPQAFGADASYTVLSGSMSPTFDAGDVVVVRDVPPADISAGDIITYREAGGAITDERTDRVTHRVVAVDRSGDSPVFRTKGDANEDVDSDPVTADRVVGRVWFHVPYLGLAAQFVQSGLGLVLFVILPGALLVVTELYSLYTDALVEVDSDESDGRDRRDGSTADGGSAGGAAGIDAGYVSASDGGVALYPERTGVRVADPVAVADPSPSASASMPSGSADGMEWVTDPVDRPSDAPTDESSEDGR</sequence>
<evidence type="ECO:0000256" key="6">
    <source>
        <dbReference type="SAM" id="Phobius"/>
    </source>
</evidence>
<dbReference type="EMBL" id="JBHTAB010000006">
    <property type="protein sequence ID" value="MFC7130198.1"/>
    <property type="molecule type" value="Genomic_DNA"/>
</dbReference>
<accession>A0ABD5XKA9</accession>
<feature type="compositionally biased region" description="Acidic residues" evidence="5">
    <location>
        <begin position="266"/>
        <end position="275"/>
    </location>
</feature>
<dbReference type="RefSeq" id="WP_390245218.1">
    <property type="nucleotide sequence ID" value="NZ_JBHTAB010000006.1"/>
</dbReference>
<dbReference type="PANTHER" id="PTHR10806">
    <property type="entry name" value="SIGNAL PEPTIDASE COMPLEX CATALYTIC SUBUNIT SEC11"/>
    <property type="match status" value="1"/>
</dbReference>
<dbReference type="EC" id="3.4.21.89" evidence="7"/>
<comment type="caution">
    <text evidence="7">The sequence shown here is derived from an EMBL/GenBank/DDBJ whole genome shotgun (WGS) entry which is preliminary data.</text>
</comment>
<gene>
    <name evidence="7" type="ORF">ACFQI8_12440</name>
</gene>
<keyword evidence="8" id="KW-1185">Reference proteome</keyword>
<evidence type="ECO:0000256" key="5">
    <source>
        <dbReference type="SAM" id="MobiDB-lite"/>
    </source>
</evidence>
<evidence type="ECO:0000313" key="8">
    <source>
        <dbReference type="Proteomes" id="UP001596460"/>
    </source>
</evidence>
<dbReference type="Proteomes" id="UP001596460">
    <property type="component" value="Unassembled WGS sequence"/>
</dbReference>
<dbReference type="SUPFAM" id="SSF51306">
    <property type="entry name" value="LexA/Signal peptidase"/>
    <property type="match status" value="1"/>
</dbReference>
<feature type="region of interest" description="Disordered" evidence="5">
    <location>
        <begin position="178"/>
        <end position="199"/>
    </location>
</feature>
<feature type="compositionally biased region" description="Basic and acidic residues" evidence="5">
    <location>
        <begin position="182"/>
        <end position="191"/>
    </location>
</feature>
<evidence type="ECO:0000256" key="3">
    <source>
        <dbReference type="ARBA" id="ARBA00022989"/>
    </source>
</evidence>
<dbReference type="PANTHER" id="PTHR10806:SF6">
    <property type="entry name" value="SIGNAL PEPTIDASE COMPLEX CATALYTIC SUBUNIT SEC11"/>
    <property type="match status" value="1"/>
</dbReference>
<dbReference type="Gene3D" id="2.10.109.10">
    <property type="entry name" value="Umud Fragment, subunit A"/>
    <property type="match status" value="1"/>
</dbReference>
<proteinExistence type="predicted"/>
<keyword evidence="7" id="KW-0378">Hydrolase</keyword>
<evidence type="ECO:0000313" key="7">
    <source>
        <dbReference type="EMBL" id="MFC7130198.1"/>
    </source>
</evidence>
<reference evidence="7 8" key="1">
    <citation type="journal article" date="2019" name="Int. J. Syst. Evol. Microbiol.">
        <title>The Global Catalogue of Microorganisms (GCM) 10K type strain sequencing project: providing services to taxonomists for standard genome sequencing and annotation.</title>
        <authorList>
            <consortium name="The Broad Institute Genomics Platform"/>
            <consortium name="The Broad Institute Genome Sequencing Center for Infectious Disease"/>
            <person name="Wu L."/>
            <person name="Ma J."/>
        </authorList>
    </citation>
    <scope>NUCLEOTIDE SEQUENCE [LARGE SCALE GENOMIC DNA]</scope>
    <source>
        <strain evidence="7 8">DSM 26526</strain>
    </source>
</reference>
<dbReference type="InterPro" id="IPR019533">
    <property type="entry name" value="Peptidase_S26"/>
</dbReference>
<organism evidence="7 8">
    <name type="scientific">Haloferax chudinovii</name>
    <dbReference type="NCBI Taxonomy" id="1109010"/>
    <lineage>
        <taxon>Archaea</taxon>
        <taxon>Methanobacteriati</taxon>
        <taxon>Methanobacteriota</taxon>
        <taxon>Stenosarchaea group</taxon>
        <taxon>Halobacteria</taxon>
        <taxon>Halobacteriales</taxon>
        <taxon>Haloferacaceae</taxon>
        <taxon>Haloferax</taxon>
    </lineage>
</organism>
<feature type="transmembrane region" description="Helical" evidence="6">
    <location>
        <begin position="139"/>
        <end position="163"/>
    </location>
</feature>
<dbReference type="GO" id="GO:0009003">
    <property type="term" value="F:signal peptidase activity"/>
    <property type="evidence" value="ECO:0007669"/>
    <property type="project" value="UniProtKB-EC"/>
</dbReference>
<keyword evidence="2 6" id="KW-0812">Transmembrane</keyword>
<dbReference type="AlphaFoldDB" id="A0ABD5XKA9"/>
<protein>
    <submittedName>
        <fullName evidence="7">Signal peptidase I</fullName>
        <ecNumber evidence="7">3.4.21.89</ecNumber>
    </submittedName>
</protein>
<evidence type="ECO:0000256" key="1">
    <source>
        <dbReference type="ARBA" id="ARBA00004370"/>
    </source>
</evidence>
<comment type="subcellular location">
    <subcellularLocation>
        <location evidence="1">Membrane</location>
    </subcellularLocation>
</comment>
<evidence type="ECO:0000256" key="4">
    <source>
        <dbReference type="ARBA" id="ARBA00023136"/>
    </source>
</evidence>
<evidence type="ECO:0000256" key="2">
    <source>
        <dbReference type="ARBA" id="ARBA00022692"/>
    </source>
</evidence>
<feature type="compositionally biased region" description="Low complexity" evidence="5">
    <location>
        <begin position="229"/>
        <end position="252"/>
    </location>
</feature>
<dbReference type="CDD" id="cd06530">
    <property type="entry name" value="S26_SPase_I"/>
    <property type="match status" value="1"/>
</dbReference>
<name>A0ABD5XKA9_9EURY</name>
<dbReference type="PRINTS" id="PR00728">
    <property type="entry name" value="SIGNALPTASE"/>
</dbReference>
<dbReference type="NCBIfam" id="TIGR02228">
    <property type="entry name" value="sigpep_I_arch"/>
    <property type="match status" value="1"/>
</dbReference>
<dbReference type="GO" id="GO:0016020">
    <property type="term" value="C:membrane"/>
    <property type="evidence" value="ECO:0007669"/>
    <property type="project" value="UniProtKB-SubCell"/>
</dbReference>